<sequence>MLISGIARTDSSVDTLGVIMGFPGCIGRIYHLNYLNLLSKIRKCKKVAQGVIFCLRCMFVMLRTPFTGAAEALVTHWRDGGTGWRDGRTHWRDGG</sequence>
<dbReference type="AlphaFoldDB" id="A0A521CHU0"/>
<name>A0A521CHU0_9RHOB</name>
<reference evidence="1 2" key="1">
    <citation type="submission" date="2017-05" db="EMBL/GenBank/DDBJ databases">
        <authorList>
            <person name="Varghese N."/>
            <person name="Submissions S."/>
        </authorList>
    </citation>
    <scope>NUCLEOTIDE SEQUENCE [LARGE SCALE GENOMIC DNA]</scope>
    <source>
        <strain evidence="1 2">DSM 28009</strain>
    </source>
</reference>
<protein>
    <submittedName>
        <fullName evidence="1">Uncharacterized protein</fullName>
    </submittedName>
</protein>
<accession>A0A521CHU0</accession>
<evidence type="ECO:0000313" key="2">
    <source>
        <dbReference type="Proteomes" id="UP000319555"/>
    </source>
</evidence>
<proteinExistence type="predicted"/>
<organism evidence="1 2">
    <name type="scientific">Ruegeria faecimaris</name>
    <dbReference type="NCBI Taxonomy" id="686389"/>
    <lineage>
        <taxon>Bacteria</taxon>
        <taxon>Pseudomonadati</taxon>
        <taxon>Pseudomonadota</taxon>
        <taxon>Alphaproteobacteria</taxon>
        <taxon>Rhodobacterales</taxon>
        <taxon>Roseobacteraceae</taxon>
        <taxon>Ruegeria</taxon>
    </lineage>
</organism>
<gene>
    <name evidence="1" type="ORF">SAMN06265380_102412</name>
</gene>
<keyword evidence="2" id="KW-1185">Reference proteome</keyword>
<feature type="non-terminal residue" evidence="1">
    <location>
        <position position="95"/>
    </location>
</feature>
<dbReference type="Proteomes" id="UP000319555">
    <property type="component" value="Unassembled WGS sequence"/>
</dbReference>
<evidence type="ECO:0000313" key="1">
    <source>
        <dbReference type="EMBL" id="SMO58270.1"/>
    </source>
</evidence>
<dbReference type="EMBL" id="FXTE01000002">
    <property type="protein sequence ID" value="SMO58270.1"/>
    <property type="molecule type" value="Genomic_DNA"/>
</dbReference>